<evidence type="ECO:0008006" key="2">
    <source>
        <dbReference type="Google" id="ProtNLM"/>
    </source>
</evidence>
<dbReference type="InterPro" id="IPR010272">
    <property type="entry name" value="T6SS_TssF"/>
</dbReference>
<accession>A0A1C3HFK0</accession>
<reference evidence="1" key="1">
    <citation type="submission" date="2016-05" db="EMBL/GenBank/DDBJ databases">
        <authorList>
            <person name="Cock P.J.A."/>
            <person name="Cock P.J.A."/>
        </authorList>
    </citation>
    <scope>NUCLEOTIDE SEQUENCE</scope>
    <source>
        <strain evidence="1">PWN146_assembly</strain>
    </source>
</reference>
<sequence length="628" mass="70819">MDSKLLDYYNRELAYLREMGAEFAEQYPKVAGRLGMRGIDVADPYIERLMEGFAFLTSRVQLKMDAEFPRFSQRLLEIIYPNYLSPTPSMAIAELQPDSSKGDISNGFVVPRGTMMDSQTLKKSGITCSYTTAHDVTLQPVRIAGVELGGIPADIPLASLGLQHSGCVSALRIRLECYESVTLNNLRLDQLMFYLSGPDMQAQQLLELLMQHSVGLVCQTVEPQPQRRALALDGLRQEGFAAEQALLPNDLRNFEGYRLLQEYFAFPARFQFFSVNGLRPLLQSVREGKKALRQFEIVVLLDRHDAALERVVDAAHLALHCTPVINLFPKVAERIAINEKNHEYHLVVDNIRPLDYEVFSVQRLGGSASEKRYEQEFRPFYSTLSADDGNYGAYFSLRREQRTLSEHARRYGTRTGYAGSEVFVSLVDERQSPWHSDLKYLTADVLCTSRDLPLMLLQQDQGNFVMPDSIPIKQVSLRKGPTPPRPALAEGMITWRLISQLQLNYLSMMDGDPEQGAASLRQLLGLYGNLSEPAIAKQIQGVRHCNLRPVYRRVPEPGPIVFARGIAVDLTVDEQAFSGNSPYLLGSVLERLFSRLVAMNTFTEMTLSSQQRGEIAHWQARMGKRTLI</sequence>
<name>A0A1C3HFK0_SERMA</name>
<dbReference type="AlphaFoldDB" id="A0A1C3HFK0"/>
<proteinExistence type="predicted"/>
<gene>
    <name evidence="1" type="ORF">PWN146_02498</name>
</gene>
<dbReference type="PANTHER" id="PTHR35370">
    <property type="entry name" value="CYTOPLASMIC PROTEIN-RELATED-RELATED"/>
    <property type="match status" value="1"/>
</dbReference>
<dbReference type="Pfam" id="PF05947">
    <property type="entry name" value="T6SS_TssF"/>
    <property type="match status" value="1"/>
</dbReference>
<dbReference type="EMBL" id="LT575490">
    <property type="protein sequence ID" value="SAY43805.1"/>
    <property type="molecule type" value="Genomic_DNA"/>
</dbReference>
<dbReference type="PIRSF" id="PIRSF028304">
    <property type="entry name" value="UCP028304"/>
    <property type="match status" value="1"/>
</dbReference>
<organism evidence="1">
    <name type="scientific">Serratia marcescens</name>
    <dbReference type="NCBI Taxonomy" id="615"/>
    <lineage>
        <taxon>Bacteria</taxon>
        <taxon>Pseudomonadati</taxon>
        <taxon>Pseudomonadota</taxon>
        <taxon>Gammaproteobacteria</taxon>
        <taxon>Enterobacterales</taxon>
        <taxon>Yersiniaceae</taxon>
        <taxon>Serratia</taxon>
    </lineage>
</organism>
<protein>
    <recommendedName>
        <fullName evidence="2">Type VI secretion system baseplate subunit TssF</fullName>
    </recommendedName>
</protein>
<evidence type="ECO:0000313" key="1">
    <source>
        <dbReference type="EMBL" id="SAY43805.1"/>
    </source>
</evidence>
<dbReference type="NCBIfam" id="TIGR03359">
    <property type="entry name" value="VI_chp_6"/>
    <property type="match status" value="1"/>
</dbReference>
<dbReference type="PANTHER" id="PTHR35370:SF1">
    <property type="entry name" value="TYPE VI SECRETION SYSTEM COMPONENT TSSF1"/>
    <property type="match status" value="1"/>
</dbReference>